<dbReference type="InterPro" id="IPR013762">
    <property type="entry name" value="Integrase-like_cat_sf"/>
</dbReference>
<evidence type="ECO:0000313" key="9">
    <source>
        <dbReference type="Proteomes" id="UP001469365"/>
    </source>
</evidence>
<dbReference type="PROSITE" id="PS51900">
    <property type="entry name" value="CB"/>
    <property type="match status" value="1"/>
</dbReference>
<feature type="domain" description="Core-binding (CB)" evidence="7">
    <location>
        <begin position="59"/>
        <end position="141"/>
    </location>
</feature>
<reference evidence="8 9" key="1">
    <citation type="submission" date="2024-04" db="EMBL/GenBank/DDBJ databases">
        <title>draft genome sequnece of Paenibacillus filicis.</title>
        <authorList>
            <person name="Kim D.-U."/>
        </authorList>
    </citation>
    <scope>NUCLEOTIDE SEQUENCE [LARGE SCALE GENOMIC DNA]</scope>
    <source>
        <strain evidence="8 9">KACC14197</strain>
    </source>
</reference>
<dbReference type="Gene3D" id="1.10.443.10">
    <property type="entry name" value="Intergrase catalytic core"/>
    <property type="match status" value="1"/>
</dbReference>
<evidence type="ECO:0000259" key="7">
    <source>
        <dbReference type="PROSITE" id="PS51900"/>
    </source>
</evidence>
<gene>
    <name evidence="8" type="ORF">WMW72_35170</name>
</gene>
<dbReference type="EMBL" id="JBBPCC010000046">
    <property type="protein sequence ID" value="MEK8133118.1"/>
    <property type="molecule type" value="Genomic_DNA"/>
</dbReference>
<keyword evidence="2" id="KW-0229">DNA integration</keyword>
<name>A0ABU9DW72_9BACL</name>
<dbReference type="CDD" id="cd01189">
    <property type="entry name" value="INT_ICEBs1_C_like"/>
    <property type="match status" value="1"/>
</dbReference>
<organism evidence="8 9">
    <name type="scientific">Paenibacillus filicis</name>
    <dbReference type="NCBI Taxonomy" id="669464"/>
    <lineage>
        <taxon>Bacteria</taxon>
        <taxon>Bacillati</taxon>
        <taxon>Bacillota</taxon>
        <taxon>Bacilli</taxon>
        <taxon>Bacillales</taxon>
        <taxon>Paenibacillaceae</taxon>
        <taxon>Paenibacillus</taxon>
    </lineage>
</organism>
<dbReference type="Gene3D" id="1.10.150.130">
    <property type="match status" value="1"/>
</dbReference>
<comment type="similarity">
    <text evidence="1">Belongs to the 'phage' integrase family.</text>
</comment>
<dbReference type="PANTHER" id="PTHR30349">
    <property type="entry name" value="PHAGE INTEGRASE-RELATED"/>
    <property type="match status" value="1"/>
</dbReference>
<dbReference type="Pfam" id="PF14659">
    <property type="entry name" value="Phage_int_SAM_3"/>
    <property type="match status" value="1"/>
</dbReference>
<dbReference type="RefSeq" id="WP_341420247.1">
    <property type="nucleotide sequence ID" value="NZ_JBBPCC010000046.1"/>
</dbReference>
<keyword evidence="3 5" id="KW-0238">DNA-binding</keyword>
<evidence type="ECO:0000256" key="5">
    <source>
        <dbReference type="PROSITE-ProRule" id="PRU01248"/>
    </source>
</evidence>
<keyword evidence="4" id="KW-0233">DNA recombination</keyword>
<dbReference type="InterPro" id="IPR010998">
    <property type="entry name" value="Integrase_recombinase_N"/>
</dbReference>
<evidence type="ECO:0000256" key="2">
    <source>
        <dbReference type="ARBA" id="ARBA00022908"/>
    </source>
</evidence>
<dbReference type="PROSITE" id="PS51898">
    <property type="entry name" value="TYR_RECOMBINASE"/>
    <property type="match status" value="1"/>
</dbReference>
<dbReference type="InterPro" id="IPR050090">
    <property type="entry name" value="Tyrosine_recombinase_XerCD"/>
</dbReference>
<proteinExistence type="inferred from homology"/>
<sequence length="390" mass="45050">MASFKKHDTGWEFRVKYKDPFTKKFKEKSQRGFATKKEAQQAAADFERKISEGYEQTDIPLADFLNHWIEEYKNGTVRKNTLIGHKYSIDKHIKPYFKAIMLSEIKPIMYQVFLNSMIDKFSKGTIESVHSTMHNAMEKAVLLGKLERNPCIGAEIKGKTKRGQLKFINSEDLPRFLQCSRQYGYIYWIFFKTLIETGMRKGEAAALKWSDIDFENNKITIDETLDFAATDKSELFGDTKTLRSKRIIKISNSLTKDLEYHLTWQKENKKHYGDLYHDDLDLVLCREDGNFMPKSSLFNSFSRILKRTGLPALPIHSLRHTHAVLMLEAGADMKFIQEQLGHGSISITADVYSHISQKLENRSITMFEKYTSEIFNESIKSGGITGAIEM</sequence>
<dbReference type="PANTHER" id="PTHR30349:SF64">
    <property type="entry name" value="PROPHAGE INTEGRASE INTD-RELATED"/>
    <property type="match status" value="1"/>
</dbReference>
<feature type="domain" description="Tyr recombinase" evidence="6">
    <location>
        <begin position="163"/>
        <end position="366"/>
    </location>
</feature>
<dbReference type="SUPFAM" id="SSF56349">
    <property type="entry name" value="DNA breaking-rejoining enzymes"/>
    <property type="match status" value="1"/>
</dbReference>
<dbReference type="InterPro" id="IPR004107">
    <property type="entry name" value="Integrase_SAM-like_N"/>
</dbReference>
<comment type="caution">
    <text evidence="8">The sequence shown here is derived from an EMBL/GenBank/DDBJ whole genome shotgun (WGS) entry which is preliminary data.</text>
</comment>
<dbReference type="InterPro" id="IPR002104">
    <property type="entry name" value="Integrase_catalytic"/>
</dbReference>
<dbReference type="InterPro" id="IPR028259">
    <property type="entry name" value="AP2-like_int_N"/>
</dbReference>
<evidence type="ECO:0000256" key="1">
    <source>
        <dbReference type="ARBA" id="ARBA00008857"/>
    </source>
</evidence>
<evidence type="ECO:0000259" key="6">
    <source>
        <dbReference type="PROSITE" id="PS51898"/>
    </source>
</evidence>
<keyword evidence="9" id="KW-1185">Reference proteome</keyword>
<dbReference type="InterPro" id="IPR044068">
    <property type="entry name" value="CB"/>
</dbReference>
<dbReference type="Pfam" id="PF14657">
    <property type="entry name" value="Arm-DNA-bind_4"/>
    <property type="match status" value="1"/>
</dbReference>
<evidence type="ECO:0000256" key="4">
    <source>
        <dbReference type="ARBA" id="ARBA00023172"/>
    </source>
</evidence>
<evidence type="ECO:0000313" key="8">
    <source>
        <dbReference type="EMBL" id="MEK8133118.1"/>
    </source>
</evidence>
<protein>
    <submittedName>
        <fullName evidence="8">Site-specific integrase</fullName>
    </submittedName>
</protein>
<evidence type="ECO:0000256" key="3">
    <source>
        <dbReference type="ARBA" id="ARBA00023125"/>
    </source>
</evidence>
<dbReference type="Proteomes" id="UP001469365">
    <property type="component" value="Unassembled WGS sequence"/>
</dbReference>
<accession>A0ABU9DW72</accession>
<dbReference type="InterPro" id="IPR011010">
    <property type="entry name" value="DNA_brk_join_enz"/>
</dbReference>
<dbReference type="Pfam" id="PF00589">
    <property type="entry name" value="Phage_integrase"/>
    <property type="match status" value="1"/>
</dbReference>